<sequence length="83" mass="8699">MLLPLAAILAARKCADGMCFPGGPAATQGYIPVKIGTSAVSQTEGGRGTRHLPLTDERLAQGKANIEEAAGGRTETERIERIH</sequence>
<comment type="caution">
    <text evidence="3">The sequence shown here is derived from an EMBL/GenBank/DDBJ whole genome shotgun (WGS) entry which is preliminary data.</text>
</comment>
<dbReference type="AlphaFoldDB" id="A0A8S2YLG0"/>
<evidence type="ECO:0000313" key="2">
    <source>
        <dbReference type="EMBL" id="CAF1678214.1"/>
    </source>
</evidence>
<dbReference type="Proteomes" id="UP000682733">
    <property type="component" value="Unassembled WGS sequence"/>
</dbReference>
<protein>
    <submittedName>
        <fullName evidence="3">Uncharacterized protein</fullName>
    </submittedName>
</protein>
<reference evidence="3" key="1">
    <citation type="submission" date="2021-02" db="EMBL/GenBank/DDBJ databases">
        <authorList>
            <person name="Nowell W R."/>
        </authorList>
    </citation>
    <scope>NUCLEOTIDE SEQUENCE</scope>
</reference>
<feature type="signal peptide" evidence="1">
    <location>
        <begin position="1"/>
        <end position="17"/>
    </location>
</feature>
<evidence type="ECO:0000313" key="4">
    <source>
        <dbReference type="Proteomes" id="UP000682733"/>
    </source>
</evidence>
<evidence type="ECO:0000256" key="1">
    <source>
        <dbReference type="SAM" id="SignalP"/>
    </source>
</evidence>
<keyword evidence="1" id="KW-0732">Signal</keyword>
<proteinExistence type="predicted"/>
<accession>A0A8S2YLG0</accession>
<evidence type="ECO:0000313" key="3">
    <source>
        <dbReference type="EMBL" id="CAF4565182.1"/>
    </source>
</evidence>
<dbReference type="Proteomes" id="UP000677228">
    <property type="component" value="Unassembled WGS sequence"/>
</dbReference>
<name>A0A8S2YLG0_9BILA</name>
<feature type="chain" id="PRO_5036273878" evidence="1">
    <location>
        <begin position="18"/>
        <end position="83"/>
    </location>
</feature>
<feature type="non-terminal residue" evidence="3">
    <location>
        <position position="1"/>
    </location>
</feature>
<gene>
    <name evidence="2" type="ORF">OVA965_LOCUS45968</name>
    <name evidence="3" type="ORF">TMI583_LOCUS50022</name>
</gene>
<organism evidence="3 4">
    <name type="scientific">Didymodactylos carnosus</name>
    <dbReference type="NCBI Taxonomy" id="1234261"/>
    <lineage>
        <taxon>Eukaryota</taxon>
        <taxon>Metazoa</taxon>
        <taxon>Spiralia</taxon>
        <taxon>Gnathifera</taxon>
        <taxon>Rotifera</taxon>
        <taxon>Eurotatoria</taxon>
        <taxon>Bdelloidea</taxon>
        <taxon>Philodinida</taxon>
        <taxon>Philodinidae</taxon>
        <taxon>Didymodactylos</taxon>
    </lineage>
</organism>
<dbReference type="EMBL" id="CAJNOK010078157">
    <property type="protein sequence ID" value="CAF1678214.1"/>
    <property type="molecule type" value="Genomic_DNA"/>
</dbReference>
<dbReference type="EMBL" id="CAJOBA010115186">
    <property type="protein sequence ID" value="CAF4565182.1"/>
    <property type="molecule type" value="Genomic_DNA"/>
</dbReference>